<protein>
    <submittedName>
        <fullName evidence="1">Uncharacterized protein</fullName>
    </submittedName>
</protein>
<comment type="caution">
    <text evidence="1">The sequence shown here is derived from an EMBL/GenBank/DDBJ whole genome shotgun (WGS) entry which is preliminary data.</text>
</comment>
<dbReference type="EMBL" id="CBSV010000249">
    <property type="protein sequence ID" value="CDH03406.1"/>
    <property type="molecule type" value="Genomic_DNA"/>
</dbReference>
<sequence length="46" mass="5452">MLWLLLRIMCTYFIQSGEWSVPLNDWLGNGLTLFTYRRFLAAVNPM</sequence>
<dbReference type="AlphaFoldDB" id="A0A077P0F2"/>
<dbReference type="Proteomes" id="UP000028487">
    <property type="component" value="Unassembled WGS sequence"/>
</dbReference>
<organism evidence="1">
    <name type="scientific">Xenorhabdus bovienii str. feltiae Moldova</name>
    <dbReference type="NCBI Taxonomy" id="1398200"/>
    <lineage>
        <taxon>Bacteria</taxon>
        <taxon>Pseudomonadati</taxon>
        <taxon>Pseudomonadota</taxon>
        <taxon>Gammaproteobacteria</taxon>
        <taxon>Enterobacterales</taxon>
        <taxon>Morganellaceae</taxon>
        <taxon>Xenorhabdus</taxon>
    </lineage>
</organism>
<reference evidence="1" key="1">
    <citation type="submission" date="2013-07" db="EMBL/GenBank/DDBJ databases">
        <title>Sub-species coevolution in mutualistic symbiosis.</title>
        <authorList>
            <person name="Murfin K."/>
            <person name="Klassen J."/>
            <person name="Lee M."/>
            <person name="Forst S."/>
            <person name="Stock P."/>
            <person name="Goodrich-Blair H."/>
        </authorList>
    </citation>
    <scope>NUCLEOTIDE SEQUENCE [LARGE SCALE GENOMIC DNA]</scope>
    <source>
        <strain evidence="1">Feltiae Moldova</strain>
    </source>
</reference>
<name>A0A077P0F2_XENBV</name>
<gene>
    <name evidence="1" type="ORF">XBFM1_750077</name>
</gene>
<proteinExistence type="predicted"/>
<evidence type="ECO:0000313" key="1">
    <source>
        <dbReference type="EMBL" id="CDH03406.1"/>
    </source>
</evidence>
<accession>A0A077P0F2</accession>
<dbReference type="HOGENOM" id="CLU_3190758_0_0_6"/>